<protein>
    <submittedName>
        <fullName evidence="6">Amino acid adenylation domain-containing protein</fullName>
    </submittedName>
</protein>
<dbReference type="Gene3D" id="3.30.559.10">
    <property type="entry name" value="Chloramphenicol acetyltransferase-like domain"/>
    <property type="match status" value="1"/>
</dbReference>
<gene>
    <name evidence="6" type="ORF">AB0K40_15070</name>
</gene>
<dbReference type="InterPro" id="IPR010071">
    <property type="entry name" value="AA_adenyl_dom"/>
</dbReference>
<evidence type="ECO:0000313" key="7">
    <source>
        <dbReference type="Proteomes" id="UP001552427"/>
    </source>
</evidence>
<dbReference type="NCBIfam" id="TIGR01733">
    <property type="entry name" value="AA-adenyl-dom"/>
    <property type="match status" value="1"/>
</dbReference>
<comment type="caution">
    <text evidence="6">The sequence shown here is derived from an EMBL/GenBank/DDBJ whole genome shotgun (WGS) entry which is preliminary data.</text>
</comment>
<dbReference type="SMART" id="SM00823">
    <property type="entry name" value="PKS_PP"/>
    <property type="match status" value="1"/>
</dbReference>
<dbReference type="InterPro" id="IPR042099">
    <property type="entry name" value="ANL_N_sf"/>
</dbReference>
<dbReference type="PANTHER" id="PTHR45527:SF1">
    <property type="entry name" value="FATTY ACID SYNTHASE"/>
    <property type="match status" value="1"/>
</dbReference>
<dbReference type="Proteomes" id="UP001552427">
    <property type="component" value="Unassembled WGS sequence"/>
</dbReference>
<proteinExistence type="predicted"/>
<comment type="cofactor">
    <cofactor evidence="1">
        <name>pantetheine 4'-phosphate</name>
        <dbReference type="ChEBI" id="CHEBI:47942"/>
    </cofactor>
</comment>
<dbReference type="Pfam" id="PF13193">
    <property type="entry name" value="AMP-binding_C"/>
    <property type="match status" value="1"/>
</dbReference>
<evidence type="ECO:0000259" key="5">
    <source>
        <dbReference type="PROSITE" id="PS50075"/>
    </source>
</evidence>
<dbReference type="InterPro" id="IPR020845">
    <property type="entry name" value="AMP-binding_CS"/>
</dbReference>
<dbReference type="RefSeq" id="WP_364449429.1">
    <property type="nucleotide sequence ID" value="NZ_JBFARM010000004.1"/>
</dbReference>
<evidence type="ECO:0000256" key="1">
    <source>
        <dbReference type="ARBA" id="ARBA00001957"/>
    </source>
</evidence>
<dbReference type="CDD" id="cd17646">
    <property type="entry name" value="A_NRPS_AB3403-like"/>
    <property type="match status" value="1"/>
</dbReference>
<dbReference type="InterPro" id="IPR009081">
    <property type="entry name" value="PP-bd_ACP"/>
</dbReference>
<dbReference type="InterPro" id="IPR001242">
    <property type="entry name" value="Condensation_dom"/>
</dbReference>
<name>A0ABV3H2Q2_9ACTN</name>
<dbReference type="SUPFAM" id="SSF47336">
    <property type="entry name" value="ACP-like"/>
    <property type="match status" value="1"/>
</dbReference>
<organism evidence="6 7">
    <name type="scientific">Nonomuraea bangladeshensis</name>
    <dbReference type="NCBI Taxonomy" id="404385"/>
    <lineage>
        <taxon>Bacteria</taxon>
        <taxon>Bacillati</taxon>
        <taxon>Actinomycetota</taxon>
        <taxon>Actinomycetes</taxon>
        <taxon>Streptosporangiales</taxon>
        <taxon>Streptosporangiaceae</taxon>
        <taxon>Nonomuraea</taxon>
    </lineage>
</organism>
<dbReference type="InterPro" id="IPR020806">
    <property type="entry name" value="PKS_PP-bd"/>
</dbReference>
<feature type="domain" description="Carrier" evidence="5">
    <location>
        <begin position="517"/>
        <end position="591"/>
    </location>
</feature>
<dbReference type="PROSITE" id="PS00012">
    <property type="entry name" value="PHOSPHOPANTETHEINE"/>
    <property type="match status" value="1"/>
</dbReference>
<dbReference type="Pfam" id="PF00668">
    <property type="entry name" value="Condensation"/>
    <property type="match status" value="1"/>
</dbReference>
<dbReference type="SUPFAM" id="SSF56801">
    <property type="entry name" value="Acetyl-CoA synthetase-like"/>
    <property type="match status" value="1"/>
</dbReference>
<dbReference type="InterPro" id="IPR023213">
    <property type="entry name" value="CAT-like_dom_sf"/>
</dbReference>
<accession>A0ABV3H2Q2</accession>
<evidence type="ECO:0000256" key="2">
    <source>
        <dbReference type="ARBA" id="ARBA00022450"/>
    </source>
</evidence>
<dbReference type="Pfam" id="PF00501">
    <property type="entry name" value="AMP-binding"/>
    <property type="match status" value="1"/>
</dbReference>
<dbReference type="EMBL" id="JBFARM010000004">
    <property type="protein sequence ID" value="MEV4286823.1"/>
    <property type="molecule type" value="Genomic_DNA"/>
</dbReference>
<dbReference type="Pfam" id="PF00550">
    <property type="entry name" value="PP-binding"/>
    <property type="match status" value="1"/>
</dbReference>
<keyword evidence="3" id="KW-0597">Phosphoprotein</keyword>
<keyword evidence="7" id="KW-1185">Reference proteome</keyword>
<evidence type="ECO:0000313" key="6">
    <source>
        <dbReference type="EMBL" id="MEV4286823.1"/>
    </source>
</evidence>
<dbReference type="InterPro" id="IPR000873">
    <property type="entry name" value="AMP-dep_synth/lig_dom"/>
</dbReference>
<dbReference type="Gene3D" id="3.40.50.12780">
    <property type="entry name" value="N-terminal domain of ligase-like"/>
    <property type="match status" value="1"/>
</dbReference>
<dbReference type="InterPro" id="IPR025110">
    <property type="entry name" value="AMP-bd_C"/>
</dbReference>
<sequence length="1021" mass="108028">MTRPLTLAGLIDEQAAATPGRPALRFRDRMLTYAELDAAASALAARLRERGAGPERVVAVALPRSAELVVALVAVLKTGAAYLPVDPEQPAGRTASMLADAAPVVTLREVELEPGGRREPATPVDPRNPAYVIYTSGSTGRPKGVVIAHEAIVNRLRWMQAEYGLTAEDRVLQKTPAGFDVSVWEFFWPLIAGATLVVAEPGGHRDAAYLAGLIRRERVTTVHFVPSMLRAFLADPDAARCTGLRRVICSGEELPAGLAAEFHAALPGCGLHNLYGPTEAAVDVTYWACRPGEPGPVPIGRPVWNTAVHVLDRDLRPAAAGELYLAGVQLARGYLGRPGLTAGRFVPDPYGPPGSRMYRTGDLARRRPDGVVEYAGRADDQIKIRGFRVEPGEVEAVLNAHPDVRQAVVTAHEVRPGVTLLTGHVVPVEGAVVDPDALRAHAAARLPGPMVPAVFVPLASVPLTANGKLDRRALPSPAGDVVAGAGAERESSAGEGAGEEGAAREGAAGESGAGAGAAGESAEGLLTALVAEVLRLPNVRPTDDFFALGGDSILALHLVGRARRAGLAITARQVLELGTARALAAAAVSEGAAEPPEAALGDVPATPIMSWLRERGDGATAEHFAQSITLRLPRDVDRDRLIRALRDLLDHHDLLRARLAGTGLHVPPPGAAPADGLLREVTDEALLPQALAAARAALAPRDGVMLRVVRHRDRLHLVAHHLVVDGVSWRILAEDLAQAYAATAPLTRSTSFRTWARALPALDRRAELPYWTDTLTAEEPWRLDPARDTAATAARLSVSAPLDVTLDRVLAALALAVAGHRQSHGLPGGREVLFDVEAHGREDLVPGADLSRTVGWFTAIWPVRLDPGPAGGADALARVSARLREVPGKGVGHGLLRHLDQDAGPRLARLTRPAVCVNFLGRFPEEPGDWGMVLEPESFLDLADPGLPLAHVLTVDAFVAEGPDGARLESTWTWASRVLAEPAVRELSGRWLDALRATAPAGAFLVALDQAELDEFEETLA</sequence>
<dbReference type="InterPro" id="IPR006162">
    <property type="entry name" value="Ppantetheine_attach_site"/>
</dbReference>
<dbReference type="PROSITE" id="PS00455">
    <property type="entry name" value="AMP_BINDING"/>
    <property type="match status" value="1"/>
</dbReference>
<dbReference type="PANTHER" id="PTHR45527">
    <property type="entry name" value="NONRIBOSOMAL PEPTIDE SYNTHETASE"/>
    <property type="match status" value="1"/>
</dbReference>
<dbReference type="SUPFAM" id="SSF52777">
    <property type="entry name" value="CoA-dependent acyltransferases"/>
    <property type="match status" value="2"/>
</dbReference>
<dbReference type="Gene3D" id="3.30.300.30">
    <property type="match status" value="1"/>
</dbReference>
<keyword evidence="2" id="KW-0596">Phosphopantetheine</keyword>
<dbReference type="Gene3D" id="1.10.1200.10">
    <property type="entry name" value="ACP-like"/>
    <property type="match status" value="1"/>
</dbReference>
<dbReference type="InterPro" id="IPR036736">
    <property type="entry name" value="ACP-like_sf"/>
</dbReference>
<evidence type="ECO:0000256" key="4">
    <source>
        <dbReference type="SAM" id="MobiDB-lite"/>
    </source>
</evidence>
<reference evidence="6 7" key="1">
    <citation type="submission" date="2024-06" db="EMBL/GenBank/DDBJ databases">
        <title>The Natural Products Discovery Center: Release of the First 8490 Sequenced Strains for Exploring Actinobacteria Biosynthetic Diversity.</title>
        <authorList>
            <person name="Kalkreuter E."/>
            <person name="Kautsar S.A."/>
            <person name="Yang D."/>
            <person name="Bader C.D."/>
            <person name="Teijaro C.N."/>
            <person name="Fluegel L."/>
            <person name="Davis C.M."/>
            <person name="Simpson J.R."/>
            <person name="Lauterbach L."/>
            <person name="Steele A.D."/>
            <person name="Gui C."/>
            <person name="Meng S."/>
            <person name="Li G."/>
            <person name="Viehrig K."/>
            <person name="Ye F."/>
            <person name="Su P."/>
            <person name="Kiefer A.F."/>
            <person name="Nichols A."/>
            <person name="Cepeda A.J."/>
            <person name="Yan W."/>
            <person name="Fan B."/>
            <person name="Jiang Y."/>
            <person name="Adhikari A."/>
            <person name="Zheng C.-J."/>
            <person name="Schuster L."/>
            <person name="Cowan T.M."/>
            <person name="Smanski M.J."/>
            <person name="Chevrette M.G."/>
            <person name="De Carvalho L.P.S."/>
            <person name="Shen B."/>
        </authorList>
    </citation>
    <scope>NUCLEOTIDE SEQUENCE [LARGE SCALE GENOMIC DNA]</scope>
    <source>
        <strain evidence="6 7">NPDC049574</strain>
    </source>
</reference>
<feature type="region of interest" description="Disordered" evidence="4">
    <location>
        <begin position="469"/>
        <end position="517"/>
    </location>
</feature>
<dbReference type="Gene3D" id="3.30.559.30">
    <property type="entry name" value="Nonribosomal peptide synthetase, condensation domain"/>
    <property type="match status" value="1"/>
</dbReference>
<dbReference type="PROSITE" id="PS50075">
    <property type="entry name" value="CARRIER"/>
    <property type="match status" value="1"/>
</dbReference>
<dbReference type="InterPro" id="IPR045851">
    <property type="entry name" value="AMP-bd_C_sf"/>
</dbReference>
<evidence type="ECO:0000256" key="3">
    <source>
        <dbReference type="ARBA" id="ARBA00022553"/>
    </source>
</evidence>